<name>A0A1E8Q3S5_9MYCO</name>
<dbReference type="InterPro" id="IPR023346">
    <property type="entry name" value="Lysozyme-like_dom_sf"/>
</dbReference>
<dbReference type="EMBL" id="MCHX01000038">
    <property type="protein sequence ID" value="OFJ52564.1"/>
    <property type="molecule type" value="Genomic_DNA"/>
</dbReference>
<protein>
    <recommendedName>
        <fullName evidence="8">Resuscitation-promoting factor core lysozyme-like domain-containing protein</fullName>
    </recommendedName>
</protein>
<dbReference type="OrthoDB" id="4753829at2"/>
<evidence type="ECO:0008006" key="8">
    <source>
        <dbReference type="Google" id="ProtNLM"/>
    </source>
</evidence>
<feature type="region of interest" description="Disordered" evidence="3">
    <location>
        <begin position="1264"/>
        <end position="1314"/>
    </location>
</feature>
<feature type="domain" description="Resuscitation-promoting factor core lysozyme-like" evidence="4">
    <location>
        <begin position="1048"/>
        <end position="1120"/>
    </location>
</feature>
<reference evidence="6 7" key="1">
    <citation type="submission" date="2016-09" db="EMBL/GenBank/DDBJ databases">
        <title>genome sequence of Mycobacterium sp. 739 SCH.</title>
        <authorList>
            <person name="Greninger A.L."/>
            <person name="Qin X."/>
            <person name="Jerome K."/>
            <person name="Vora S."/>
            <person name="Quinn K."/>
        </authorList>
    </citation>
    <scope>NUCLEOTIDE SEQUENCE [LARGE SCALE GENOMIC DNA]</scope>
    <source>
        <strain evidence="6 7">SCH</strain>
    </source>
</reference>
<dbReference type="InterPro" id="IPR058593">
    <property type="entry name" value="ARB_07466-like_C"/>
</dbReference>
<sequence length="1328" mass="133854">MAVFIQVKSRFDDASGRKAAEDAKRYFDNAGTNAGQTYSSSFARAMERDGRIQAAADKVADNLGKIEAAEKKRAAQMERSKAITAAVTAEESKLAAARNANNADAIAASEEKLVVLRQKQLDVDAKLVSSAAAVSRAERDKARAVREAGEAYKSAGGGLSDLQASFTKAQASFGTGLKLNLGLAGIGLLPAAATAITDVAGAVQQLAGAGLALPGIFAGIASSVGVGALGMHGMSDALEAVNKAADGTEASVTAANKALADLAPAQADTVKTVAGLKGTFTELRNIAGNNMFAGVSDGLKGLVAADLPAVTRGVDGISKGINQNLLQAMNSLGSSSSQGFLDRIFGNTATAQAQLTAAIDPAIHAIGTLTTAGTDSLPRLASAVGDVADRFDRFITAADGDGRLDRWIDDGLTGFTQLGNTVLNIGQSVTALTQAAGGGAGLLGTLESATAKMSLFLNSTDGQTKLQNYFAEGRDMLGQLKDIATTAGPVVAGVFRAGVSAANAWLPIVRQGLDILNRIPGGAEAAVTAFIAWKTMQGPLQLLKMLGDVNNALGVGLPNAATRGANGISSALSKVAVPAWLTFLMYDAGKSVYDNATKDFAQFPGQQTATDPQGKLGELTRNNTGTIVMGVPSSAGAFSSNKLPVAAPDQYGGPNAQRDRYGFRLPTAPAGGLPGAQADRRGGATYSALNPTAPGVTPYVPPTVTDGGSGGGSGSTATPFVDPSKYLMGDPLAGLPAAAAGVDQQALYDADSKLLTATHNLEQKRLANQVLEAKGNATQQELLTARNDLQEAERAQWAAQQDAILARTGQMQQATSKMSDAVGGLDAIFAPLDQDFGISKGIPGLVENLVKTFGNLALGSAIASNPSLQAAALGLLSNGASTMGPSPLGGGVGMPAYSAAAMPGESGRDFAHRAMMPYWQSQGFTVGDHAADKYGEHQNGAIDIMVGSIAEGNRVLSQVLSDPNVYGAIFNRTSYGYGHGTTGTPMPDRGSPTQNHEDHVHAFYKPGNPGNITPLPGGFGAAGYTTSSGTVPVTVVSAPGMAGMGLSSQQWNAIAGAEASGNWAANTGNGYSGGLQFSPSTWNSYGGSQYAPEAWMASPQQQMAVGNNVLAGQGPGAWPATSAAHPDWFQPGAAGALPTLPAGFGGQGYPGPLTAGPGIGAAAGGPAGFDTGLAPVATPGGAGPGLGGAPMAAAMAAANAFAPGSGAALQLANRAIQFGGQAAAIGVQGLMETFLPSGSPLGAAGNSWFGKLAGGLAGARPAKNNTAGGGGLGQAQGAPQMPGSAGAQNTRNTTVNNTVNLTNNKADEDQNGKTIEKHLSYMYQGPGR</sequence>
<evidence type="ECO:0000256" key="1">
    <source>
        <dbReference type="ARBA" id="ARBA00010830"/>
    </source>
</evidence>
<dbReference type="Proteomes" id="UP000178953">
    <property type="component" value="Unassembled WGS sequence"/>
</dbReference>
<feature type="compositionally biased region" description="Low complexity" evidence="3">
    <location>
        <begin position="691"/>
        <end position="706"/>
    </location>
</feature>
<accession>A0A1E8Q3S5</accession>
<dbReference type="Pfam" id="PF26571">
    <property type="entry name" value="VldE"/>
    <property type="match status" value="1"/>
</dbReference>
<comment type="similarity">
    <text evidence="1">Belongs to the transglycosylase family. Rpf subfamily.</text>
</comment>
<dbReference type="InterPro" id="IPR010618">
    <property type="entry name" value="RPF"/>
</dbReference>
<proteinExistence type="inferred from homology"/>
<feature type="domain" description="ARB-07466-like C-terminal" evidence="5">
    <location>
        <begin position="912"/>
        <end position="996"/>
    </location>
</feature>
<dbReference type="Pfam" id="PF06737">
    <property type="entry name" value="Transglycosylas"/>
    <property type="match status" value="1"/>
</dbReference>
<gene>
    <name evidence="6" type="ORF">BEL07_17115</name>
</gene>
<feature type="compositionally biased region" description="Basic and acidic residues" evidence="3">
    <location>
        <begin position="1305"/>
        <end position="1314"/>
    </location>
</feature>
<feature type="compositionally biased region" description="Low complexity" evidence="3">
    <location>
        <begin position="1275"/>
        <end position="1304"/>
    </location>
</feature>
<evidence type="ECO:0000256" key="3">
    <source>
        <dbReference type="SAM" id="MobiDB-lite"/>
    </source>
</evidence>
<dbReference type="GO" id="GO:0016787">
    <property type="term" value="F:hydrolase activity"/>
    <property type="evidence" value="ECO:0007669"/>
    <property type="project" value="UniProtKB-KW"/>
</dbReference>
<keyword evidence="2" id="KW-0378">Hydrolase</keyword>
<dbReference type="SUPFAM" id="SSF53955">
    <property type="entry name" value="Lysozyme-like"/>
    <property type="match status" value="1"/>
</dbReference>
<dbReference type="CDD" id="cd13925">
    <property type="entry name" value="RPF"/>
    <property type="match status" value="1"/>
</dbReference>
<evidence type="ECO:0000256" key="2">
    <source>
        <dbReference type="ARBA" id="ARBA00022801"/>
    </source>
</evidence>
<organism evidence="6 7">
    <name type="scientific">Mycolicibacterium grossiae</name>
    <dbReference type="NCBI Taxonomy" id="1552759"/>
    <lineage>
        <taxon>Bacteria</taxon>
        <taxon>Bacillati</taxon>
        <taxon>Actinomycetota</taxon>
        <taxon>Actinomycetes</taxon>
        <taxon>Mycobacteriales</taxon>
        <taxon>Mycobacteriaceae</taxon>
        <taxon>Mycolicibacterium</taxon>
    </lineage>
</organism>
<evidence type="ECO:0000259" key="4">
    <source>
        <dbReference type="Pfam" id="PF06737"/>
    </source>
</evidence>
<evidence type="ECO:0000313" key="6">
    <source>
        <dbReference type="EMBL" id="OFJ52564.1"/>
    </source>
</evidence>
<evidence type="ECO:0000313" key="7">
    <source>
        <dbReference type="Proteomes" id="UP000178953"/>
    </source>
</evidence>
<keyword evidence="7" id="KW-1185">Reference proteome</keyword>
<feature type="region of interest" description="Disordered" evidence="3">
    <location>
        <begin position="668"/>
        <end position="717"/>
    </location>
</feature>
<dbReference type="Gene3D" id="1.10.530.10">
    <property type="match status" value="1"/>
</dbReference>
<comment type="caution">
    <text evidence="6">The sequence shown here is derived from an EMBL/GenBank/DDBJ whole genome shotgun (WGS) entry which is preliminary data.</text>
</comment>
<dbReference type="RefSeq" id="WP_070354313.1">
    <property type="nucleotide sequence ID" value="NZ_CP043474.1"/>
</dbReference>
<evidence type="ECO:0000259" key="5">
    <source>
        <dbReference type="Pfam" id="PF26571"/>
    </source>
</evidence>